<comment type="caution">
    <text evidence="3">The sequence shown here is derived from an EMBL/GenBank/DDBJ whole genome shotgun (WGS) entry which is preliminary data.</text>
</comment>
<dbReference type="GO" id="GO:0005886">
    <property type="term" value="C:plasma membrane"/>
    <property type="evidence" value="ECO:0007669"/>
    <property type="project" value="TreeGrafter"/>
</dbReference>
<feature type="domain" description="Senescence" evidence="2">
    <location>
        <begin position="253"/>
        <end position="434"/>
    </location>
</feature>
<accession>A0A9P6NU73</accession>
<dbReference type="PANTHER" id="PTHR21068:SF43">
    <property type="entry name" value="SPARTIN"/>
    <property type="match status" value="1"/>
</dbReference>
<name>A0A9P6NU73_9BASI</name>
<dbReference type="Proteomes" id="UP000886653">
    <property type="component" value="Unassembled WGS sequence"/>
</dbReference>
<keyword evidence="4" id="KW-1185">Reference proteome</keyword>
<evidence type="ECO:0000256" key="1">
    <source>
        <dbReference type="SAM" id="MobiDB-lite"/>
    </source>
</evidence>
<dbReference type="GO" id="GO:0051301">
    <property type="term" value="P:cell division"/>
    <property type="evidence" value="ECO:0007669"/>
    <property type="project" value="TreeGrafter"/>
</dbReference>
<dbReference type="Pfam" id="PF06911">
    <property type="entry name" value="Senescence"/>
    <property type="match status" value="1"/>
</dbReference>
<evidence type="ECO:0000259" key="2">
    <source>
        <dbReference type="Pfam" id="PF06911"/>
    </source>
</evidence>
<dbReference type="AlphaFoldDB" id="A0A9P6NU73"/>
<dbReference type="EMBL" id="MU167210">
    <property type="protein sequence ID" value="KAG0152024.1"/>
    <property type="molecule type" value="Genomic_DNA"/>
</dbReference>
<dbReference type="PANTHER" id="PTHR21068">
    <property type="entry name" value="SPARTIN"/>
    <property type="match status" value="1"/>
</dbReference>
<proteinExistence type="predicted"/>
<dbReference type="InterPro" id="IPR009686">
    <property type="entry name" value="Senescence/spartin_C"/>
</dbReference>
<reference evidence="3" key="1">
    <citation type="submission" date="2013-11" db="EMBL/GenBank/DDBJ databases">
        <title>Genome sequence of the fusiform rust pathogen reveals effectors for host alternation and coevolution with pine.</title>
        <authorList>
            <consortium name="DOE Joint Genome Institute"/>
            <person name="Smith K."/>
            <person name="Pendleton A."/>
            <person name="Kubisiak T."/>
            <person name="Anderson C."/>
            <person name="Salamov A."/>
            <person name="Aerts A."/>
            <person name="Riley R."/>
            <person name="Clum A."/>
            <person name="Lindquist E."/>
            <person name="Ence D."/>
            <person name="Campbell M."/>
            <person name="Kronenberg Z."/>
            <person name="Feau N."/>
            <person name="Dhillon B."/>
            <person name="Hamelin R."/>
            <person name="Burleigh J."/>
            <person name="Smith J."/>
            <person name="Yandell M."/>
            <person name="Nelson C."/>
            <person name="Grigoriev I."/>
            <person name="Davis J."/>
        </authorList>
    </citation>
    <scope>NUCLEOTIDE SEQUENCE</scope>
    <source>
        <strain evidence="3">G11</strain>
    </source>
</reference>
<dbReference type="OrthoDB" id="20821at2759"/>
<protein>
    <recommendedName>
        <fullName evidence="2">Senescence domain-containing protein</fullName>
    </recommendedName>
</protein>
<sequence>MADGTILLSLPNVSAFQIGPGKSETVLVSSTTLAVKLIDIPSTVLKVIPSSSEPPSYDADSLLPPVVVDTWLVLSLADGLIDIPLSANSPVSFQAPRSYIIPIASDDGQQSSEKKDGQGEVRLELAEGFESDAVDTLDGILAGWTSYPGRSPAPFQEPVPVVQTENIEPNKGRLALMDEKTGEICGELTSNIVLNGPSGSSLSRLTHLPPHPTSVLVASEQPVMVSLHTSSNENAMGNFPVAEISSGPRPGSSLLSSAEWVSRGILAGADWLANQISSGEKTYLNHTSPVTVPMTFSTSTKARTERVVGFTQTATKVSGKTAKIIGGIAAKVGDQIGKSTGIQHGPRGEPPKGARGYVSRGVLAFNTVLDSIEYGGKKVLSTAGSSATNMVTHSYGNEAGQLAGNANQCVQNVALVYIDARGVTRKALLKSAGKAAVRGRMNDGREVVFGTDANVDQWSEKGQVDQKQVGVGPTPPPNRK</sequence>
<gene>
    <name evidence="3" type="ORF">CROQUDRAFT_650624</name>
</gene>
<dbReference type="InterPro" id="IPR045036">
    <property type="entry name" value="Spartin-like"/>
</dbReference>
<evidence type="ECO:0000313" key="4">
    <source>
        <dbReference type="Proteomes" id="UP000886653"/>
    </source>
</evidence>
<feature type="region of interest" description="Disordered" evidence="1">
    <location>
        <begin position="457"/>
        <end position="480"/>
    </location>
</feature>
<evidence type="ECO:0000313" key="3">
    <source>
        <dbReference type="EMBL" id="KAG0152024.1"/>
    </source>
</evidence>
<organism evidence="3 4">
    <name type="scientific">Cronartium quercuum f. sp. fusiforme G11</name>
    <dbReference type="NCBI Taxonomy" id="708437"/>
    <lineage>
        <taxon>Eukaryota</taxon>
        <taxon>Fungi</taxon>
        <taxon>Dikarya</taxon>
        <taxon>Basidiomycota</taxon>
        <taxon>Pucciniomycotina</taxon>
        <taxon>Pucciniomycetes</taxon>
        <taxon>Pucciniales</taxon>
        <taxon>Coleosporiaceae</taxon>
        <taxon>Cronartium</taxon>
    </lineage>
</organism>